<feature type="compositionally biased region" description="Low complexity" evidence="7">
    <location>
        <begin position="1849"/>
        <end position="1858"/>
    </location>
</feature>
<feature type="compositionally biased region" description="Polar residues" evidence="7">
    <location>
        <begin position="581"/>
        <end position="594"/>
    </location>
</feature>
<dbReference type="SUPFAM" id="SSF57850">
    <property type="entry name" value="RING/U-box"/>
    <property type="match status" value="1"/>
</dbReference>
<evidence type="ECO:0000313" key="10">
    <source>
        <dbReference type="Proteomes" id="UP000735302"/>
    </source>
</evidence>
<proteinExistence type="predicted"/>
<dbReference type="PANTHER" id="PTHR10825:SF29">
    <property type="entry name" value="POLYCOMB GROUP RING FINGER PROTEIN 1"/>
    <property type="match status" value="1"/>
</dbReference>
<feature type="compositionally biased region" description="Polar residues" evidence="7">
    <location>
        <begin position="1783"/>
        <end position="1803"/>
    </location>
</feature>
<feature type="region of interest" description="Disordered" evidence="7">
    <location>
        <begin position="268"/>
        <end position="313"/>
    </location>
</feature>
<feature type="domain" description="RING-type" evidence="8">
    <location>
        <begin position="21"/>
        <end position="60"/>
    </location>
</feature>
<feature type="region of interest" description="Disordered" evidence="7">
    <location>
        <begin position="1783"/>
        <end position="2037"/>
    </location>
</feature>
<feature type="compositionally biased region" description="Polar residues" evidence="7">
    <location>
        <begin position="617"/>
        <end position="635"/>
    </location>
</feature>
<feature type="compositionally biased region" description="Polar residues" evidence="7">
    <location>
        <begin position="1823"/>
        <end position="1840"/>
    </location>
</feature>
<keyword evidence="10" id="KW-1185">Reference proteome</keyword>
<evidence type="ECO:0000313" key="9">
    <source>
        <dbReference type="EMBL" id="GFO24472.1"/>
    </source>
</evidence>
<evidence type="ECO:0000256" key="4">
    <source>
        <dbReference type="ARBA" id="ARBA00022833"/>
    </source>
</evidence>
<feature type="compositionally biased region" description="Low complexity" evidence="7">
    <location>
        <begin position="1328"/>
        <end position="1372"/>
    </location>
</feature>
<dbReference type="GO" id="GO:0008270">
    <property type="term" value="F:zinc ion binding"/>
    <property type="evidence" value="ECO:0007669"/>
    <property type="project" value="UniProtKB-KW"/>
</dbReference>
<evidence type="ECO:0000259" key="8">
    <source>
        <dbReference type="PROSITE" id="PS50089"/>
    </source>
</evidence>
<organism evidence="9 10">
    <name type="scientific">Plakobranchus ocellatus</name>
    <dbReference type="NCBI Taxonomy" id="259542"/>
    <lineage>
        <taxon>Eukaryota</taxon>
        <taxon>Metazoa</taxon>
        <taxon>Spiralia</taxon>
        <taxon>Lophotrochozoa</taxon>
        <taxon>Mollusca</taxon>
        <taxon>Gastropoda</taxon>
        <taxon>Heterobranchia</taxon>
        <taxon>Euthyneura</taxon>
        <taxon>Panpulmonata</taxon>
        <taxon>Sacoglossa</taxon>
        <taxon>Placobranchoidea</taxon>
        <taxon>Plakobranchidae</taxon>
        <taxon>Plakobranchus</taxon>
    </lineage>
</organism>
<dbReference type="GO" id="GO:0035102">
    <property type="term" value="C:PRC1 complex"/>
    <property type="evidence" value="ECO:0007669"/>
    <property type="project" value="TreeGrafter"/>
</dbReference>
<evidence type="ECO:0000256" key="2">
    <source>
        <dbReference type="ARBA" id="ARBA00022723"/>
    </source>
</evidence>
<keyword evidence="2" id="KW-0479">Metal-binding</keyword>
<evidence type="ECO:0000256" key="6">
    <source>
        <dbReference type="PROSITE-ProRule" id="PRU00175"/>
    </source>
</evidence>
<dbReference type="EMBL" id="BLXT01005617">
    <property type="protein sequence ID" value="GFO24472.1"/>
    <property type="molecule type" value="Genomic_DNA"/>
</dbReference>
<dbReference type="InterPro" id="IPR001841">
    <property type="entry name" value="Znf_RING"/>
</dbReference>
<dbReference type="GO" id="GO:1990841">
    <property type="term" value="F:promoter-specific chromatin binding"/>
    <property type="evidence" value="ECO:0007669"/>
    <property type="project" value="TreeGrafter"/>
</dbReference>
<evidence type="ECO:0000256" key="7">
    <source>
        <dbReference type="SAM" id="MobiDB-lite"/>
    </source>
</evidence>
<gene>
    <name evidence="9" type="ORF">PoB_005097700</name>
</gene>
<protein>
    <submittedName>
        <fullName evidence="9">Polycomb complex protein bmi-1</fullName>
    </submittedName>
</protein>
<keyword evidence="3 6" id="KW-0863">Zinc-finger</keyword>
<dbReference type="GO" id="GO:0000122">
    <property type="term" value="P:negative regulation of transcription by RNA polymerase II"/>
    <property type="evidence" value="ECO:0007669"/>
    <property type="project" value="TreeGrafter"/>
</dbReference>
<feature type="region of interest" description="Disordered" evidence="7">
    <location>
        <begin position="617"/>
        <end position="684"/>
    </location>
</feature>
<accession>A0AAV4BZD7</accession>
<feature type="compositionally biased region" description="Polar residues" evidence="7">
    <location>
        <begin position="766"/>
        <end position="776"/>
    </location>
</feature>
<dbReference type="Proteomes" id="UP000735302">
    <property type="component" value="Unassembled WGS sequence"/>
</dbReference>
<evidence type="ECO:0000256" key="5">
    <source>
        <dbReference type="ARBA" id="ARBA00023242"/>
    </source>
</evidence>
<feature type="region of interest" description="Disordered" evidence="7">
    <location>
        <begin position="101"/>
        <end position="127"/>
    </location>
</feature>
<evidence type="ECO:0000256" key="3">
    <source>
        <dbReference type="ARBA" id="ARBA00022771"/>
    </source>
</evidence>
<name>A0AAV4BZD7_9GAST</name>
<feature type="region of interest" description="Disordered" evidence="7">
    <location>
        <begin position="1283"/>
        <end position="1372"/>
    </location>
</feature>
<evidence type="ECO:0000256" key="1">
    <source>
        <dbReference type="ARBA" id="ARBA00004123"/>
    </source>
</evidence>
<feature type="compositionally biased region" description="Basic and acidic residues" evidence="7">
    <location>
        <begin position="1859"/>
        <end position="1877"/>
    </location>
</feature>
<feature type="compositionally biased region" description="Polar residues" evidence="7">
    <location>
        <begin position="1878"/>
        <end position="1893"/>
    </location>
</feature>
<dbReference type="FunFam" id="3.30.40.10:FF:000033">
    <property type="entry name" value="Polycomb group RING finger protein 3"/>
    <property type="match status" value="1"/>
</dbReference>
<dbReference type="PROSITE" id="PS00518">
    <property type="entry name" value="ZF_RING_1"/>
    <property type="match status" value="1"/>
</dbReference>
<comment type="caution">
    <text evidence="9">The sequence shown here is derived from an EMBL/GenBank/DDBJ whole genome shotgun (WGS) entry which is preliminary data.</text>
</comment>
<feature type="region of interest" description="Disordered" evidence="7">
    <location>
        <begin position="1717"/>
        <end position="1764"/>
    </location>
</feature>
<dbReference type="Gene3D" id="3.10.20.90">
    <property type="entry name" value="Phosphatidylinositol 3-kinase Catalytic Subunit, Chain A, domain 1"/>
    <property type="match status" value="1"/>
</dbReference>
<dbReference type="CDD" id="cd17082">
    <property type="entry name" value="RAWUL_PCGF2_like"/>
    <property type="match status" value="1"/>
</dbReference>
<feature type="region of interest" description="Disordered" evidence="7">
    <location>
        <begin position="547"/>
        <end position="594"/>
    </location>
</feature>
<dbReference type="Pfam" id="PF13923">
    <property type="entry name" value="zf-C3HC4_2"/>
    <property type="match status" value="1"/>
</dbReference>
<keyword evidence="4" id="KW-0862">Zinc</keyword>
<feature type="compositionally biased region" description="Polar residues" evidence="7">
    <location>
        <begin position="653"/>
        <end position="675"/>
    </location>
</feature>
<dbReference type="InterPro" id="IPR013083">
    <property type="entry name" value="Znf_RING/FYVE/PHD"/>
</dbReference>
<feature type="compositionally biased region" description="Low complexity" evidence="7">
    <location>
        <begin position="1733"/>
        <end position="1747"/>
    </location>
</feature>
<dbReference type="PANTHER" id="PTHR10825">
    <property type="entry name" value="RING FINGER DOMAIN-CONTAINING, POLYCOMB GROUP COMPONENT"/>
    <property type="match status" value="1"/>
</dbReference>
<feature type="compositionally biased region" description="Basic and acidic residues" evidence="7">
    <location>
        <begin position="268"/>
        <end position="310"/>
    </location>
</feature>
<keyword evidence="5" id="KW-0539">Nucleus</keyword>
<feature type="region of interest" description="Disordered" evidence="7">
    <location>
        <begin position="1592"/>
        <end position="1611"/>
    </location>
</feature>
<reference evidence="9 10" key="1">
    <citation type="journal article" date="2021" name="Elife">
        <title>Chloroplast acquisition without the gene transfer in kleptoplastic sea slugs, Plakobranchus ocellatus.</title>
        <authorList>
            <person name="Maeda T."/>
            <person name="Takahashi S."/>
            <person name="Yoshida T."/>
            <person name="Shimamura S."/>
            <person name="Takaki Y."/>
            <person name="Nagai Y."/>
            <person name="Toyoda A."/>
            <person name="Suzuki Y."/>
            <person name="Arimoto A."/>
            <person name="Ishii H."/>
            <person name="Satoh N."/>
            <person name="Nishiyama T."/>
            <person name="Hasebe M."/>
            <person name="Maruyama T."/>
            <person name="Minagawa J."/>
            <person name="Obokata J."/>
            <person name="Shigenobu S."/>
        </authorList>
    </citation>
    <scope>NUCLEOTIDE SEQUENCE [LARGE SCALE GENOMIC DNA]</scope>
</reference>
<feature type="region of interest" description="Disordered" evidence="7">
    <location>
        <begin position="745"/>
        <end position="836"/>
    </location>
</feature>
<feature type="compositionally biased region" description="Low complexity" evidence="7">
    <location>
        <begin position="1924"/>
        <end position="2002"/>
    </location>
</feature>
<dbReference type="Gene3D" id="3.30.40.10">
    <property type="entry name" value="Zinc/RING finger domain, C3HC4 (zinc finger)"/>
    <property type="match status" value="1"/>
</dbReference>
<dbReference type="Pfam" id="PF16207">
    <property type="entry name" value="RAWUL"/>
    <property type="match status" value="1"/>
</dbReference>
<feature type="compositionally biased region" description="Basic and acidic residues" evidence="7">
    <location>
        <begin position="777"/>
        <end position="797"/>
    </location>
</feature>
<dbReference type="InterPro" id="IPR032443">
    <property type="entry name" value="RAWUL"/>
</dbReference>
<comment type="subcellular location">
    <subcellularLocation>
        <location evidence="1">Nucleus</location>
    </subcellularLocation>
</comment>
<dbReference type="PROSITE" id="PS50089">
    <property type="entry name" value="ZF_RING_2"/>
    <property type="match status" value="1"/>
</dbReference>
<feature type="compositionally biased region" description="Polar residues" evidence="7">
    <location>
        <begin position="815"/>
        <end position="833"/>
    </location>
</feature>
<dbReference type="InterPro" id="IPR017907">
    <property type="entry name" value="Znf_RING_CS"/>
</dbReference>
<dbReference type="SMART" id="SM00184">
    <property type="entry name" value="RING"/>
    <property type="match status" value="1"/>
</dbReference>
<feature type="region of interest" description="Disordered" evidence="7">
    <location>
        <begin position="1021"/>
        <end position="1043"/>
    </location>
</feature>
<sequence>MSCYSPSKRLRISELNPHLLCALCGGYLIDATTIIECLHSFCKTCILRYLESSNYCPICEVLIHKTRPWQNIRLDHALQNAVYKTVPGLFQNEMKRRREFYQKQSKEPRRRPSSTAQNSRPPVTACSGGEFGDRVIFSKDEKFSISIEFSPDGKPVKEVTKNTKRQKNTFPHDKRYLHCPAGLRIEHLKKFIRAKFSLPLDIQIDLFYERDPLCDTYSLMDVAYICMWKRDCVLRLFYSFYEVPKKIRRLDTTVVKLETEKVTKEGAKAVKEGEEKSGHLKTDEETHQKKKTLTERKFRSQKEEKHKKQQENVQNVNVTGKLEEKSDIQAVEAKEITSKENVTSATPLPLWHLKDSKETNGKAVTDASMSEKQHVETKSLSVDLKSHPISQSPTFACNSKDVAKKSNISIEQKNGISHSLGEKEESKVPLSSSTKSISAFTGMKRKYPDADGCSCSDLKSTTPQMGAVKQEELVQTSKESSHLNNQYNQTESKLDLKCSADDKVPSSLSDVKCGSTCGAKNIKLSSHTQTVNQGTQVVAIVQKSNAATTSQGIKSVSRPEITKPTTTAHNMMSVHTHHPCKSSTPQKNLQSTSTSQNMKLATVYLDKNSIIMSQVAKISSSSPDTTVTASQNVKPSNVPKDTKLPTIPKETKSGVTSKATQASSNFKDQKSNSNSKDTKQTVKYAHQSQQTVSYTIVSCGINEDNGKFSSGSSNEKAPLKMLIKSSESRDSKTCFIASGPAGVSKESKHKVIYPNPKIHLKDNKVSSKASKTSVYTHTEKTSSRQKQPKEKKSRYNDSKSSVKSKKNIHKAATNRGVSQKSESNSGLMNGTKSSKCDSVFQDSQDIYNFSQEEKEELHNKPSIALKINFVTRDNITKPLIKTSVSTTDALNGNNKQAVIAAAPVTSYGMEPEQLEAVNLSQKSQTNENPIEGQHFVSKPSVNGKKLTCTSHRRKKASPSTMSHSNIDTNYTYLYAIDLSKAKSVPEAVPDPKSVLPVPSGKVPVTISISSVDKSLESTQASSASQVALNEEKTLSAPSTPKKARNNTQIFRMGQRISSQVHISRAHNQVLNSNVRGGAQPVKVSNSLALVVANLANTAMSNLVTSIKLASCSALTESLSGQNPTTAPSSTIASSPSVYVPSGTSNVQSTHKTADIIVTTSSFKPTVTEDNSLKISVDLNSTPVINNSTAEFVCNGSQPVCTNHDSLSSKLAVTSSSNTQSLQTGQLLSVTSSVLPTSNFEETKALTSSSKIDHTQIPKTIITVPLLPSQTNTHPKIIPSDAAVCASQSVSERGKPGHASDLPSINETQCSDHAPHSEPKASFPVSLATTTNTSPSILSSTSTATTCSSSNTSTSLMSNSSSSATVQTSSTNSLDCPKYGSIFSEGNKTSPVSASAALSDNSFCSTKTNTSNTPIITSSDTVKNISPKMNCSSTSTSDLATASNKNSPVKSDVIVTAGCVTKEDVNQKKHSISEEKTFLSSKPRKSIIGKVYDAPGKKLEASVSKLLLPRDPRKIDTFLFDTMPNEKESPTSTCSPTSKGLLLSEQEEASSSSFIEDTISSVARGTLPETSDIISGLNSESPFAAEHHLPKTISQTSKAHASRKSTNTASNYSTAVSSTKVNNDMIQTTKISTLIPKSSSTVSKTALYAKAFSYPSVNTIPASRSFLHSAFPHASLMHPDFTAMVNGTNFVRSLLSQHAARQAMPRFLTKSPTTIYHMPSKVSMPASTSKQHMSQVSSKDSSRSNKTSAPPKSQTINKSQISSASSKLSASSVSAKSAILQTANTASTKSNVDSTFPSTSQPASQKEKEIKSIKLRTMPPLTIPKSSLGGTTLKLQRSPGSTDHYVFAPSPSGTSSSHYSLDHYHNSEKAKLSKETKRSNSVSSGGSRTPTSPVSPKDGVLSHERQRVPTIKISDINRNPIIVDSGTGSNAPSTTSTSGSTTSLSNSKNSTDIKSHSISHQTASLSSSSSRPPSTSSTSSLSPSSIPYNNNNNITLPSPNSSSANYRISSRGCDRGSDSSCSPTGSVPERSPARDCRRPPSAEFLLPHHQRWHGFPTAELLFHGFKVPAHSHFHELHYDTDAMPLDYSQSSSKS</sequence>